<dbReference type="PANTHER" id="PTHR36167:SF4">
    <property type="entry name" value="FUNGAL N-TERMINAL DOMAIN-CONTAINING PROTEIN"/>
    <property type="match status" value="1"/>
</dbReference>
<feature type="region of interest" description="Disordered" evidence="1">
    <location>
        <begin position="170"/>
        <end position="190"/>
    </location>
</feature>
<feature type="domain" description="Azaphilone pigments biosynthesis cluster protein L N-terminal" evidence="3">
    <location>
        <begin position="2"/>
        <end position="130"/>
    </location>
</feature>
<name>A0A9W8X2N2_9PLEO</name>
<feature type="compositionally biased region" description="Polar residues" evidence="1">
    <location>
        <begin position="468"/>
        <end position="486"/>
    </location>
</feature>
<feature type="compositionally biased region" description="Basic and acidic residues" evidence="1">
    <location>
        <begin position="170"/>
        <end position="181"/>
    </location>
</feature>
<evidence type="ECO:0000256" key="1">
    <source>
        <dbReference type="SAM" id="MobiDB-lite"/>
    </source>
</evidence>
<evidence type="ECO:0000256" key="2">
    <source>
        <dbReference type="SAM" id="SignalP"/>
    </source>
</evidence>
<evidence type="ECO:0000313" key="4">
    <source>
        <dbReference type="EMBL" id="KAJ4338668.1"/>
    </source>
</evidence>
<gene>
    <name evidence="4" type="ORF">N0V87_003791</name>
</gene>
<dbReference type="Pfam" id="PF17111">
    <property type="entry name" value="PigL_N"/>
    <property type="match status" value="1"/>
</dbReference>
<dbReference type="OrthoDB" id="5431013at2759"/>
<evidence type="ECO:0000259" key="3">
    <source>
        <dbReference type="Pfam" id="PF17111"/>
    </source>
</evidence>
<evidence type="ECO:0000313" key="5">
    <source>
        <dbReference type="Proteomes" id="UP001140562"/>
    </source>
</evidence>
<comment type="caution">
    <text evidence="4">The sequence shown here is derived from an EMBL/GenBank/DDBJ whole genome shotgun (WGS) entry which is preliminary data.</text>
</comment>
<protein>
    <recommendedName>
        <fullName evidence="3">Azaphilone pigments biosynthesis cluster protein L N-terminal domain-containing protein</fullName>
    </recommendedName>
</protein>
<feature type="chain" id="PRO_5040806058" description="Azaphilone pigments biosynthesis cluster protein L N-terminal domain-containing protein" evidence="2">
    <location>
        <begin position="17"/>
        <end position="508"/>
    </location>
</feature>
<dbReference type="InterPro" id="IPR031348">
    <property type="entry name" value="PigL_N"/>
</dbReference>
<dbReference type="EMBL" id="JAPEUV010000028">
    <property type="protein sequence ID" value="KAJ4338668.1"/>
    <property type="molecule type" value="Genomic_DNA"/>
</dbReference>
<proteinExistence type="predicted"/>
<feature type="signal peptide" evidence="2">
    <location>
        <begin position="1"/>
        <end position="16"/>
    </location>
</feature>
<keyword evidence="2" id="KW-0732">Signal</keyword>
<accession>A0A9W8X2N2</accession>
<dbReference type="AlphaFoldDB" id="A0A9W8X2N2"/>
<feature type="compositionally biased region" description="Polar residues" evidence="1">
    <location>
        <begin position="366"/>
        <end position="393"/>
    </location>
</feature>
<dbReference type="PANTHER" id="PTHR36167">
    <property type="entry name" value="C2H2 FINGER DOMAIN TRANSCRIPTION FACTOR (EUROFUNG)-RELATED"/>
    <property type="match status" value="1"/>
</dbReference>
<dbReference type="GO" id="GO:0006355">
    <property type="term" value="P:regulation of DNA-templated transcription"/>
    <property type="evidence" value="ECO:0007669"/>
    <property type="project" value="InterPro"/>
</dbReference>
<feature type="region of interest" description="Disordered" evidence="1">
    <location>
        <begin position="310"/>
        <end position="393"/>
    </location>
</feature>
<reference evidence="4" key="1">
    <citation type="submission" date="2022-10" db="EMBL/GenBank/DDBJ databases">
        <title>Tapping the CABI collections for fungal endophytes: first genome assemblies for Collariella, Neodidymelliopsis, Ascochyta clinopodiicola, Didymella pomorum, Didymosphaeria variabile, Neocosmospora piperis and Neocucurbitaria cava.</title>
        <authorList>
            <person name="Hill R."/>
        </authorList>
    </citation>
    <scope>NUCLEOTIDE SEQUENCE</scope>
    <source>
        <strain evidence="4">IMI 360193</strain>
    </source>
</reference>
<sequence length="508" mass="55246">MAELLGLVASVIQVAGAGIQLSKTLYDYVDGVATADRRIKDIAAEIKMTSIVIEELGDVFKHEETASLVSKKAVQTANDTITECSALFAQIDATLKKSKKNTFGRLTLPFRDTKLELLRSHVDKLKSTLQLLMQVLTHAYQVASRKLDRAAEERQREEIKKLLEKKDQSTRKHEELLRRDSASASSTLVDDAEKRDIGKGDIADSEVSVAAVDSTITVDSLVTCVDHVRNLLRDIEALQKALAAATPGDDHSEQQQKLVNCYFASRSHLDGVILGGSTDKSVVRQTPTSACGAEAVLDQVGEMQNMAMFSKGKGKDAEKGTSNAPTSKEKPSGMNARFKNLVGSKRKSSSHASLSEPILSRPVISTPESSNRPTSLSPQASEPGSSSPPMNTQNILLRPLSYTFAPQQSGPALQTGSVADEVADNDSVDQWMRSLMLRDTTRNAEANSSTFRIGLPMLLEDLEEQDQSGKQELVNTDPSSSLTPFSAPSLQLMDEIDALLKEWTVIMD</sequence>
<organism evidence="4 5">
    <name type="scientific">Didymella glomerata</name>
    <dbReference type="NCBI Taxonomy" id="749621"/>
    <lineage>
        <taxon>Eukaryota</taxon>
        <taxon>Fungi</taxon>
        <taxon>Dikarya</taxon>
        <taxon>Ascomycota</taxon>
        <taxon>Pezizomycotina</taxon>
        <taxon>Dothideomycetes</taxon>
        <taxon>Pleosporomycetidae</taxon>
        <taxon>Pleosporales</taxon>
        <taxon>Pleosporineae</taxon>
        <taxon>Didymellaceae</taxon>
        <taxon>Didymella</taxon>
    </lineage>
</organism>
<keyword evidence="5" id="KW-1185">Reference proteome</keyword>
<feature type="region of interest" description="Disordered" evidence="1">
    <location>
        <begin position="464"/>
        <end position="486"/>
    </location>
</feature>
<dbReference type="InterPro" id="IPR039327">
    <property type="entry name" value="CON7-like"/>
</dbReference>
<dbReference type="Proteomes" id="UP001140562">
    <property type="component" value="Unassembled WGS sequence"/>
</dbReference>